<reference evidence="3" key="1">
    <citation type="submission" date="2021-03" db="EMBL/GenBank/DDBJ databases">
        <authorList>
            <person name="Tran Van P."/>
        </authorList>
    </citation>
    <scope>NUCLEOTIDE SEQUENCE</scope>
</reference>
<proteinExistence type="inferred from homology"/>
<dbReference type="Proteomes" id="UP001153148">
    <property type="component" value="Unassembled WGS sequence"/>
</dbReference>
<dbReference type="PIRSF" id="PIRSF001788">
    <property type="entry name" value="GMF-beta"/>
    <property type="match status" value="1"/>
</dbReference>
<dbReference type="InterPro" id="IPR029006">
    <property type="entry name" value="ADF-H/Gelsolin-like_dom_sf"/>
</dbReference>
<organism evidence="3 4">
    <name type="scientific">Timema podura</name>
    <name type="common">Walking stick</name>
    <dbReference type="NCBI Taxonomy" id="61482"/>
    <lineage>
        <taxon>Eukaryota</taxon>
        <taxon>Metazoa</taxon>
        <taxon>Ecdysozoa</taxon>
        <taxon>Arthropoda</taxon>
        <taxon>Hexapoda</taxon>
        <taxon>Insecta</taxon>
        <taxon>Pterygota</taxon>
        <taxon>Neoptera</taxon>
        <taxon>Polyneoptera</taxon>
        <taxon>Phasmatodea</taxon>
        <taxon>Timematodea</taxon>
        <taxon>Timematoidea</taxon>
        <taxon>Timematidae</taxon>
        <taxon>Timema</taxon>
    </lineage>
</organism>
<dbReference type="SMART" id="SM00102">
    <property type="entry name" value="ADF"/>
    <property type="match status" value="1"/>
</dbReference>
<dbReference type="PANTHER" id="PTHR11249">
    <property type="entry name" value="GLIAL FACTOR NATURATION FACTOR"/>
    <property type="match status" value="1"/>
</dbReference>
<feature type="domain" description="ADF-H" evidence="2">
    <location>
        <begin position="32"/>
        <end position="167"/>
    </location>
</feature>
<feature type="non-terminal residue" evidence="3">
    <location>
        <position position="1"/>
    </location>
</feature>
<comment type="caution">
    <text evidence="3">The sequence shown here is derived from an EMBL/GenBank/DDBJ whole genome shotgun (WGS) entry which is preliminary data.</text>
</comment>
<dbReference type="Pfam" id="PF00241">
    <property type="entry name" value="Cofilin_ADF"/>
    <property type="match status" value="1"/>
</dbReference>
<dbReference type="InterPro" id="IPR002108">
    <property type="entry name" value="ADF-H"/>
</dbReference>
<evidence type="ECO:0000256" key="1">
    <source>
        <dbReference type="ARBA" id="ARBA00010055"/>
    </source>
</evidence>
<dbReference type="InterPro" id="IPR011171">
    <property type="entry name" value="GMF"/>
</dbReference>
<dbReference type="PROSITE" id="PS51263">
    <property type="entry name" value="ADF_H"/>
    <property type="match status" value="1"/>
</dbReference>
<keyword evidence="4" id="KW-1185">Reference proteome</keyword>
<evidence type="ECO:0000259" key="2">
    <source>
        <dbReference type="PROSITE" id="PS51263"/>
    </source>
</evidence>
<gene>
    <name evidence="3" type="ORF">TPAB3V08_LOCUS12166</name>
</gene>
<name>A0ABN7PBX7_TIMPD</name>
<dbReference type="EMBL" id="CAJPIN010040991">
    <property type="protein sequence ID" value="CAG2065222.1"/>
    <property type="molecule type" value="Genomic_DNA"/>
</dbReference>
<evidence type="ECO:0000313" key="4">
    <source>
        <dbReference type="Proteomes" id="UP001153148"/>
    </source>
</evidence>
<evidence type="ECO:0000313" key="3">
    <source>
        <dbReference type="EMBL" id="CAG2065222.1"/>
    </source>
</evidence>
<accession>A0ABN7PBX7</accession>
<comment type="similarity">
    <text evidence="1">Belongs to the actin-binding proteins ADF family. GMF subfamily.</text>
</comment>
<sequence>GDILSLERIGSECNIATFSSPVFSVSTSKSHNVKVCDIGDDVKEALKKFRFRKHENNAALIMKVDREKQRICVEELFEDVSIDEVREFLPGHQPRYVVYSYRMAHQDGRVSFPMCFIYYTPRDSQIALQIMYAGTKLALQKEADLTHVYDVRELDELTEEWLQEKLAK</sequence>
<dbReference type="Gene3D" id="3.40.20.10">
    <property type="entry name" value="Severin"/>
    <property type="match status" value="1"/>
</dbReference>
<protein>
    <recommendedName>
        <fullName evidence="2">ADF-H domain-containing protein</fullName>
    </recommendedName>
</protein>
<dbReference type="SUPFAM" id="SSF55753">
    <property type="entry name" value="Actin depolymerizing proteins"/>
    <property type="match status" value="1"/>
</dbReference>
<dbReference type="PANTHER" id="PTHR11249:SF2">
    <property type="entry name" value="GLIA MATURATION FACTOR"/>
    <property type="match status" value="1"/>
</dbReference>
<dbReference type="CDD" id="cd11283">
    <property type="entry name" value="ADF_GMF-beta_like"/>
    <property type="match status" value="1"/>
</dbReference>